<feature type="chain" id="PRO_5042598270" evidence="1">
    <location>
        <begin position="19"/>
        <end position="209"/>
    </location>
</feature>
<sequence>MRSALFLVACVFVCSVRSDCINATAMADVIDEALQVVNAKAPESVQWEPVHHDKIFKISTGEIFGLKNMKRVSAPAIKCLDDRLASVKVKVEIPNVKIVYPWKSLGLLKFSGLVYGDTEFLRADVHFTRKSDEDEPLNFKKFDITEVGAVKARVTGASYVTWISSFFLTHISNLLKKTVGDALENQIGHKIVDALNKVDGLRKIVDNIQ</sequence>
<accession>A0AAJ6W0A6</accession>
<feature type="signal peptide" evidence="1">
    <location>
        <begin position="1"/>
        <end position="18"/>
    </location>
</feature>
<dbReference type="RefSeq" id="XP_003747009.1">
    <property type="nucleotide sequence ID" value="XM_003746961.2"/>
</dbReference>
<protein>
    <submittedName>
        <fullName evidence="3">Uncharacterized protein LOC100903049</fullName>
    </submittedName>
</protein>
<keyword evidence="1" id="KW-0732">Signal</keyword>
<reference evidence="3" key="1">
    <citation type="submission" date="2025-08" db="UniProtKB">
        <authorList>
            <consortium name="RefSeq"/>
        </authorList>
    </citation>
    <scope>IDENTIFICATION</scope>
</reference>
<dbReference type="Pfam" id="PF16984">
    <property type="entry name" value="Grp7_allergen"/>
    <property type="match status" value="1"/>
</dbReference>
<proteinExistence type="predicted"/>
<dbReference type="InterPro" id="IPR038602">
    <property type="entry name" value="Mite_allergen_7_sf"/>
</dbReference>
<evidence type="ECO:0000313" key="3">
    <source>
        <dbReference type="RefSeq" id="XP_003747009.1"/>
    </source>
</evidence>
<dbReference type="GeneID" id="100903049"/>
<dbReference type="KEGG" id="goe:100903049"/>
<dbReference type="Proteomes" id="UP000694867">
    <property type="component" value="Unplaced"/>
</dbReference>
<dbReference type="Gene3D" id="3.15.10.50">
    <property type="match status" value="1"/>
</dbReference>
<dbReference type="AlphaFoldDB" id="A0AAJ6W0A6"/>
<evidence type="ECO:0000313" key="2">
    <source>
        <dbReference type="Proteomes" id="UP000694867"/>
    </source>
</evidence>
<evidence type="ECO:0000256" key="1">
    <source>
        <dbReference type="SAM" id="SignalP"/>
    </source>
</evidence>
<organism evidence="2 3">
    <name type="scientific">Galendromus occidentalis</name>
    <name type="common">western predatory mite</name>
    <dbReference type="NCBI Taxonomy" id="34638"/>
    <lineage>
        <taxon>Eukaryota</taxon>
        <taxon>Metazoa</taxon>
        <taxon>Ecdysozoa</taxon>
        <taxon>Arthropoda</taxon>
        <taxon>Chelicerata</taxon>
        <taxon>Arachnida</taxon>
        <taxon>Acari</taxon>
        <taxon>Parasitiformes</taxon>
        <taxon>Mesostigmata</taxon>
        <taxon>Gamasina</taxon>
        <taxon>Phytoseioidea</taxon>
        <taxon>Phytoseiidae</taxon>
        <taxon>Typhlodrominae</taxon>
        <taxon>Galendromus</taxon>
    </lineage>
</organism>
<gene>
    <name evidence="3" type="primary">LOC100903049</name>
</gene>
<dbReference type="InterPro" id="IPR020234">
    <property type="entry name" value="Mite_allergen_group-7"/>
</dbReference>
<name>A0AAJ6W0A6_9ACAR</name>
<keyword evidence="2" id="KW-1185">Reference proteome</keyword>